<gene>
    <name evidence="1" type="ORF">JCM19296_1181</name>
</gene>
<protein>
    <recommendedName>
        <fullName evidence="3">DUF3375 domain-containing protein</fullName>
    </recommendedName>
</protein>
<dbReference type="Proteomes" id="UP000028980">
    <property type="component" value="Unassembled WGS sequence"/>
</dbReference>
<name>A0A081D9J3_NONUL</name>
<evidence type="ECO:0000313" key="2">
    <source>
        <dbReference type="Proteomes" id="UP000028980"/>
    </source>
</evidence>
<dbReference type="InterPro" id="IPR021804">
    <property type="entry name" value="DUF3375"/>
</dbReference>
<dbReference type="AlphaFoldDB" id="A0A081D9J3"/>
<proteinExistence type="predicted"/>
<comment type="caution">
    <text evidence="1">The sequence shown here is derived from an EMBL/GenBank/DDBJ whole genome shotgun (WGS) entry which is preliminary data.</text>
</comment>
<reference evidence="1 2" key="1">
    <citation type="journal article" date="2014" name="Genome Announc.">
        <title>Draft Genome Sequences of Marine Flavobacterium Nonlabens Strains NR17, NR24, NR27, NR32, NR33, and Ara13.</title>
        <authorList>
            <person name="Nakanishi M."/>
            <person name="Meirelles P."/>
            <person name="Suzuki R."/>
            <person name="Takatani N."/>
            <person name="Mino S."/>
            <person name="Suda W."/>
            <person name="Oshima K."/>
            <person name="Hattori M."/>
            <person name="Ohkuma M."/>
            <person name="Hosokawa M."/>
            <person name="Miyashita K."/>
            <person name="Thompson F.L."/>
            <person name="Niwa A."/>
            <person name="Sawabe T."/>
            <person name="Sawabe T."/>
        </authorList>
    </citation>
    <scope>NUCLEOTIDE SEQUENCE [LARGE SCALE GENOMIC DNA]</scope>
    <source>
        <strain evidence="2">JCM19296</strain>
    </source>
</reference>
<dbReference type="Pfam" id="PF11855">
    <property type="entry name" value="DUF3375"/>
    <property type="match status" value="1"/>
</dbReference>
<dbReference type="EMBL" id="BBLG01000002">
    <property type="protein sequence ID" value="GAK75589.1"/>
    <property type="molecule type" value="Genomic_DNA"/>
</dbReference>
<organism evidence="1 2">
    <name type="scientific">Nonlabens ulvanivorans</name>
    <name type="common">Persicivirga ulvanivorans</name>
    <dbReference type="NCBI Taxonomy" id="906888"/>
    <lineage>
        <taxon>Bacteria</taxon>
        <taxon>Pseudomonadati</taxon>
        <taxon>Bacteroidota</taxon>
        <taxon>Flavobacteriia</taxon>
        <taxon>Flavobacteriales</taxon>
        <taxon>Flavobacteriaceae</taxon>
        <taxon>Nonlabens</taxon>
    </lineage>
</organism>
<sequence>MFEIEDINKILNESPSLELLQTKHRNLTIPFFVHAFKKSETSHSQKVLESILVDYLQHINYTEESEDLLINTESLEVKAKRKIKEWRGAGFLYQSIIDDGTITYDLSQYSLRSLDWIADQKRTEFVGTDSKFKSVYEKIKDILEYTDDNLIKRKQILEERKLTIQHQIDQLEAGEAVLLYDEREIIEHFQDLLRTAKDLLIDFNEVEENFIRISKDVYSKYSSNQLPKEEILNLTFTALQELKNSNQGKSFYAFWKFLLDTDYQEDWSKLTNELYSRLEQKNIPHEDTFLKNLKQNLNQAALKVTGANTKMASKVARIIRDSGTNQKITKQLLFDIKKLLSKISKQSIVPDIGIELDTKPVFILPLEPGLTSQMKEEVIYTKRPATADDDYTKAKSINKLYENSGIDRLVLRKRIADIIKDKDQTTLEEIINIYGGIKEGLPELFGYIGELKKFKHNYNTNKNISIVFDKAENKTIKIPEIILVR</sequence>
<evidence type="ECO:0008006" key="3">
    <source>
        <dbReference type="Google" id="ProtNLM"/>
    </source>
</evidence>
<accession>A0A081D9J3</accession>
<evidence type="ECO:0000313" key="1">
    <source>
        <dbReference type="EMBL" id="GAK75589.1"/>
    </source>
</evidence>